<proteinExistence type="predicted"/>
<keyword evidence="1" id="KW-0472">Membrane</keyword>
<dbReference type="GO" id="GO:0042910">
    <property type="term" value="F:xenobiotic transmembrane transporter activity"/>
    <property type="evidence" value="ECO:0007669"/>
    <property type="project" value="TreeGrafter"/>
</dbReference>
<dbReference type="Gene3D" id="3.30.70.1440">
    <property type="entry name" value="Multidrug efflux transporter AcrB pore domain"/>
    <property type="match status" value="1"/>
</dbReference>
<dbReference type="InterPro" id="IPR001036">
    <property type="entry name" value="Acrflvin-R"/>
</dbReference>
<feature type="transmembrane region" description="Helical" evidence="1">
    <location>
        <begin position="913"/>
        <end position="932"/>
    </location>
</feature>
<feature type="transmembrane region" description="Helical" evidence="1">
    <location>
        <begin position="520"/>
        <end position="545"/>
    </location>
</feature>
<feature type="transmembrane region" description="Helical" evidence="1">
    <location>
        <begin position="960"/>
        <end position="979"/>
    </location>
</feature>
<feature type="transmembrane region" description="Helical" evidence="1">
    <location>
        <begin position="985"/>
        <end position="1011"/>
    </location>
</feature>
<accession>A0A5B3G9L8</accession>
<dbReference type="SUPFAM" id="SSF82714">
    <property type="entry name" value="Multidrug efflux transporter AcrB TolC docking domain, DN and DC subdomains"/>
    <property type="match status" value="2"/>
</dbReference>
<sequence length="1016" mass="112622">MRSSNSVIAWSMRNFRITFLIVGCLFVFGIYALARIPKQEFPEYTIRQGVVVGVYPGATAEEVEEQLAKPLEQFLMTYKEVKRAKTTSTSQNGMCYVMVELNDDVNDKDEVWSKVKHGLAAFKMQLPAGVAAVVTNDDFGDTSALLITLESDTRSYRELKGYMDDLSDRLRRIESVSNLRPYGVQQEQISVYADHARLAAYGIGEKTLSAALAAQGLTPLGGSVSNAETETPIHIAPSLAGEREVAEQIVWSDPEGHVLRVKDVARVVREYDDPDSYIRNNGHRCVLLSLEMQAGNNIVEYGREVDEVLHAFIEEELPADVSVQRIADQAKVVGDSVHSFLRDLFVAMAIIIVVMMLLFPLRSAIVAALTIPMSTFISVGMMYLCGIPLNTVTLAALVVVLGMIVDNSIVVIDGYLDYLGRGHSRWFAAVESAREFFPSLLLATICICMIFYPILFTMTGMMGDFLTWFPWTITINLMVSLLLAVMVIPFLEILIIPAVHVRRDGRRSFTDRVHDVYRRVLAWTFRHGWLTISLGAASVAVSLLIATQLKFRMVPFADRDQFAVEIYLRPDTPLERTGAVADSVYRALRADERVKSVTSFVGCSSPRFQMSYAPQIAGKNYAQFIVNTTSVDDTESILDEYADAWADRFPEAYVKFKQLDYQNVPSLEFRFYGSDIDSLRAAADRLMARMRQMPELQWVHTDYEDPRAIAEVRLDPVTASQLGITRTVVAANMALASGDVAVGSVWEGDYRLPVVLKRDARLGERSLSDIGDTYVSSPVPGVSVPLRQIADVEPAWSQSKIVHRNGMRCITVTADLKRGANAMRMTSRISRMLKDEIPLPPGVETELGGAHEFDAETLPPIAAGLSISLVIIFFFILVNFRKFGITLVVMASMSLCLFGAMVGLWIADFTIGLTSVLGFITLLGMIVRNVILMYQHAEDKRKVCHWSGKLAAYDAGKRRMVPIFLTTATTAVGVVPMMLGGSTFWAPVGVTIFAGGIGSLILVVTILPVLYSKIYK</sequence>
<dbReference type="Pfam" id="PF00873">
    <property type="entry name" value="ACR_tran"/>
    <property type="match status" value="1"/>
</dbReference>
<feature type="transmembrane region" description="Helical" evidence="1">
    <location>
        <begin position="887"/>
        <end position="907"/>
    </location>
</feature>
<feature type="transmembrane region" description="Helical" evidence="1">
    <location>
        <begin position="861"/>
        <end position="880"/>
    </location>
</feature>
<dbReference type="SUPFAM" id="SSF82866">
    <property type="entry name" value="Multidrug efflux transporter AcrB transmembrane domain"/>
    <property type="match status" value="2"/>
</dbReference>
<dbReference type="PANTHER" id="PTHR32063">
    <property type="match status" value="1"/>
</dbReference>
<feature type="transmembrane region" description="Helical" evidence="1">
    <location>
        <begin position="340"/>
        <end position="359"/>
    </location>
</feature>
<comment type="caution">
    <text evidence="2">The sequence shown here is derived from an EMBL/GenBank/DDBJ whole genome shotgun (WGS) entry which is preliminary data.</text>
</comment>
<dbReference type="PANTHER" id="PTHR32063:SF18">
    <property type="entry name" value="CATION EFFLUX SYSTEM PROTEIN"/>
    <property type="match status" value="1"/>
</dbReference>
<evidence type="ECO:0000256" key="1">
    <source>
        <dbReference type="SAM" id="Phobius"/>
    </source>
</evidence>
<dbReference type="Gene3D" id="3.30.70.1320">
    <property type="entry name" value="Multidrug efflux transporter AcrB pore domain like"/>
    <property type="match status" value="1"/>
</dbReference>
<evidence type="ECO:0000313" key="3">
    <source>
        <dbReference type="Proteomes" id="UP000323567"/>
    </source>
</evidence>
<dbReference type="Gene3D" id="1.20.1640.10">
    <property type="entry name" value="Multidrug efflux transporter AcrB transmembrane domain"/>
    <property type="match status" value="2"/>
</dbReference>
<dbReference type="Gene3D" id="3.30.70.1430">
    <property type="entry name" value="Multidrug efflux transporter AcrB pore domain"/>
    <property type="match status" value="2"/>
</dbReference>
<protein>
    <submittedName>
        <fullName evidence="2">Efflux RND transporter permease subunit</fullName>
    </submittedName>
</protein>
<feature type="transmembrane region" description="Helical" evidence="1">
    <location>
        <begin position="436"/>
        <end position="455"/>
    </location>
</feature>
<keyword evidence="1" id="KW-1133">Transmembrane helix</keyword>
<dbReference type="InterPro" id="IPR027463">
    <property type="entry name" value="AcrB_DN_DC_subdom"/>
</dbReference>
<dbReference type="Proteomes" id="UP000323567">
    <property type="component" value="Unassembled WGS sequence"/>
</dbReference>
<dbReference type="Gene3D" id="3.30.2090.10">
    <property type="entry name" value="Multidrug efflux transporter AcrB TolC docking domain, DN and DC subdomains"/>
    <property type="match status" value="2"/>
</dbReference>
<dbReference type="PRINTS" id="PR00702">
    <property type="entry name" value="ACRIFLAVINRP"/>
</dbReference>
<gene>
    <name evidence="2" type="ORF">F2Y13_07960</name>
</gene>
<dbReference type="RefSeq" id="WP_149887315.1">
    <property type="nucleotide sequence ID" value="NZ_DBEXJB010000086.1"/>
</dbReference>
<reference evidence="2 3" key="1">
    <citation type="journal article" date="2019" name="Nat. Med.">
        <title>A library of human gut bacterial isolates paired with longitudinal multiomics data enables mechanistic microbiome research.</title>
        <authorList>
            <person name="Poyet M."/>
            <person name="Groussin M."/>
            <person name="Gibbons S.M."/>
            <person name="Avila-Pacheco J."/>
            <person name="Jiang X."/>
            <person name="Kearney S.M."/>
            <person name="Perrotta A.R."/>
            <person name="Berdy B."/>
            <person name="Zhao S."/>
            <person name="Lieberman T.D."/>
            <person name="Swanson P.K."/>
            <person name="Smith M."/>
            <person name="Roesemann S."/>
            <person name="Alexander J.E."/>
            <person name="Rich S.A."/>
            <person name="Livny J."/>
            <person name="Vlamakis H."/>
            <person name="Clish C."/>
            <person name="Bullock K."/>
            <person name="Deik A."/>
            <person name="Scott J."/>
            <person name="Pierce K.A."/>
            <person name="Xavier R.J."/>
            <person name="Alm E.J."/>
        </authorList>
    </citation>
    <scope>NUCLEOTIDE SEQUENCE [LARGE SCALE GENOMIC DNA]</scope>
    <source>
        <strain evidence="2 3">BIOML-A2</strain>
    </source>
</reference>
<dbReference type="AlphaFoldDB" id="A0A5B3G9L8"/>
<dbReference type="GO" id="GO:0005886">
    <property type="term" value="C:plasma membrane"/>
    <property type="evidence" value="ECO:0007669"/>
    <property type="project" value="TreeGrafter"/>
</dbReference>
<evidence type="ECO:0000313" key="2">
    <source>
        <dbReference type="EMBL" id="KAA2370255.1"/>
    </source>
</evidence>
<name>A0A5B3G9L8_9BACT</name>
<organism evidence="2 3">
    <name type="scientific">Alistipes shahii</name>
    <dbReference type="NCBI Taxonomy" id="328814"/>
    <lineage>
        <taxon>Bacteria</taxon>
        <taxon>Pseudomonadati</taxon>
        <taxon>Bacteroidota</taxon>
        <taxon>Bacteroidia</taxon>
        <taxon>Bacteroidales</taxon>
        <taxon>Rikenellaceae</taxon>
        <taxon>Alistipes</taxon>
    </lineage>
</organism>
<feature type="transmembrane region" description="Helical" evidence="1">
    <location>
        <begin position="475"/>
        <end position="499"/>
    </location>
</feature>
<dbReference type="EMBL" id="VVXK01000009">
    <property type="protein sequence ID" value="KAA2370255.1"/>
    <property type="molecule type" value="Genomic_DNA"/>
</dbReference>
<dbReference type="SUPFAM" id="SSF82693">
    <property type="entry name" value="Multidrug efflux transporter AcrB pore domain, PN1, PN2, PC1 and PC2 subdomains"/>
    <property type="match status" value="2"/>
</dbReference>
<keyword evidence="1" id="KW-0812">Transmembrane</keyword>